<dbReference type="EMBL" id="JBANRG010000038">
    <property type="protein sequence ID" value="KAK7448485.1"/>
    <property type="molecule type" value="Genomic_DNA"/>
</dbReference>
<gene>
    <name evidence="2" type="ORF">VKT23_013746</name>
    <name evidence="1" type="ORF">VKT23_014329</name>
</gene>
<sequence length="77" mass="9293">MDQLFKDIESYQGMTSEYLMFSKIGKVMRHITVKDPMQIPLEDQYKFRERANKLVEQWRALLEADRVEEKVVQLRIT</sequence>
<organism evidence="2 3">
    <name type="scientific">Marasmiellus scandens</name>
    <dbReference type="NCBI Taxonomy" id="2682957"/>
    <lineage>
        <taxon>Eukaryota</taxon>
        <taxon>Fungi</taxon>
        <taxon>Dikarya</taxon>
        <taxon>Basidiomycota</taxon>
        <taxon>Agaricomycotina</taxon>
        <taxon>Agaricomycetes</taxon>
        <taxon>Agaricomycetidae</taxon>
        <taxon>Agaricales</taxon>
        <taxon>Marasmiineae</taxon>
        <taxon>Omphalotaceae</taxon>
        <taxon>Marasmiellus</taxon>
    </lineage>
</organism>
<comment type="caution">
    <text evidence="2">The sequence shown here is derived from an EMBL/GenBank/DDBJ whole genome shotgun (WGS) entry which is preliminary data.</text>
</comment>
<evidence type="ECO:0008006" key="4">
    <source>
        <dbReference type="Google" id="ProtNLM"/>
    </source>
</evidence>
<evidence type="ECO:0000313" key="3">
    <source>
        <dbReference type="Proteomes" id="UP001498398"/>
    </source>
</evidence>
<protein>
    <recommendedName>
        <fullName evidence="4">TFIIS central domain-containing protein</fullName>
    </recommendedName>
</protein>
<evidence type="ECO:0000313" key="2">
    <source>
        <dbReference type="EMBL" id="KAK7448485.1"/>
    </source>
</evidence>
<proteinExistence type="predicted"/>
<reference evidence="2 3" key="1">
    <citation type="submission" date="2024-01" db="EMBL/GenBank/DDBJ databases">
        <title>A draft genome for the cacao thread blight pathogen Marasmiellus scandens.</title>
        <authorList>
            <person name="Baruah I.K."/>
            <person name="Leung J."/>
            <person name="Bukari Y."/>
            <person name="Amoako-Attah I."/>
            <person name="Meinhardt L.W."/>
            <person name="Bailey B.A."/>
            <person name="Cohen S.P."/>
        </authorList>
    </citation>
    <scope>NUCLEOTIDE SEQUENCE [LARGE SCALE GENOMIC DNA]</scope>
    <source>
        <strain evidence="2 3">GH-19</strain>
    </source>
</reference>
<dbReference type="EMBL" id="JBANRG010000042">
    <property type="protein sequence ID" value="KAK7447117.1"/>
    <property type="molecule type" value="Genomic_DNA"/>
</dbReference>
<accession>A0ABR1J2G8</accession>
<dbReference type="Proteomes" id="UP001498398">
    <property type="component" value="Unassembled WGS sequence"/>
</dbReference>
<keyword evidence="3" id="KW-1185">Reference proteome</keyword>
<evidence type="ECO:0000313" key="1">
    <source>
        <dbReference type="EMBL" id="KAK7447117.1"/>
    </source>
</evidence>
<name>A0ABR1J2G8_9AGAR</name>